<evidence type="ECO:0000313" key="2">
    <source>
        <dbReference type="Proteomes" id="UP000789920"/>
    </source>
</evidence>
<gene>
    <name evidence="1" type="ORF">RPERSI_LOCUS36700</name>
</gene>
<feature type="non-terminal residue" evidence="1">
    <location>
        <position position="1"/>
    </location>
</feature>
<reference evidence="1" key="1">
    <citation type="submission" date="2021-06" db="EMBL/GenBank/DDBJ databases">
        <authorList>
            <person name="Kallberg Y."/>
            <person name="Tangrot J."/>
            <person name="Rosling A."/>
        </authorList>
    </citation>
    <scope>NUCLEOTIDE SEQUENCE</scope>
    <source>
        <strain evidence="1">MA461A</strain>
    </source>
</reference>
<sequence length="43" mass="5218">TRINENKECLEDIQSLIKEQTNTIIETIKEQYLHTCEVQQRQR</sequence>
<dbReference type="Proteomes" id="UP000789920">
    <property type="component" value="Unassembled WGS sequence"/>
</dbReference>
<keyword evidence="2" id="KW-1185">Reference proteome</keyword>
<dbReference type="EMBL" id="CAJVQC010177644">
    <property type="protein sequence ID" value="CAG8851709.1"/>
    <property type="molecule type" value="Genomic_DNA"/>
</dbReference>
<name>A0ACA9SZV3_9GLOM</name>
<comment type="caution">
    <text evidence="1">The sequence shown here is derived from an EMBL/GenBank/DDBJ whole genome shotgun (WGS) entry which is preliminary data.</text>
</comment>
<proteinExistence type="predicted"/>
<organism evidence="1 2">
    <name type="scientific">Racocetra persica</name>
    <dbReference type="NCBI Taxonomy" id="160502"/>
    <lineage>
        <taxon>Eukaryota</taxon>
        <taxon>Fungi</taxon>
        <taxon>Fungi incertae sedis</taxon>
        <taxon>Mucoromycota</taxon>
        <taxon>Glomeromycotina</taxon>
        <taxon>Glomeromycetes</taxon>
        <taxon>Diversisporales</taxon>
        <taxon>Gigasporaceae</taxon>
        <taxon>Racocetra</taxon>
    </lineage>
</organism>
<accession>A0ACA9SZV3</accession>
<evidence type="ECO:0000313" key="1">
    <source>
        <dbReference type="EMBL" id="CAG8851709.1"/>
    </source>
</evidence>
<protein>
    <submittedName>
        <fullName evidence="1">22130_t:CDS:1</fullName>
    </submittedName>
</protein>